<dbReference type="Gene3D" id="2.70.50.70">
    <property type="match status" value="1"/>
</dbReference>
<reference evidence="9 10" key="1">
    <citation type="submission" date="2016-09" db="EMBL/GenBank/DDBJ databases">
        <authorList>
            <person name="Capua I."/>
            <person name="De Benedictis P."/>
            <person name="Joannis T."/>
            <person name="Lombin L.H."/>
            <person name="Cattoli G."/>
        </authorList>
    </citation>
    <scope>NUCLEOTIDE SEQUENCE [LARGE SCALE GENOMIC DNA]</scope>
    <source>
        <strain evidence="9 10">IMI 309357</strain>
    </source>
</reference>
<evidence type="ECO:0000256" key="5">
    <source>
        <dbReference type="ARBA" id="ARBA00023180"/>
    </source>
</evidence>
<evidence type="ECO:0000256" key="1">
    <source>
        <dbReference type="ARBA" id="ARBA00001973"/>
    </source>
</evidence>
<protein>
    <recommendedName>
        <fullName evidence="8">Chitin-binding type-4 domain-containing protein</fullName>
    </recommendedName>
</protein>
<keyword evidence="2" id="KW-0479">Metal-binding</keyword>
<evidence type="ECO:0000256" key="7">
    <source>
        <dbReference type="SAM" id="SignalP"/>
    </source>
</evidence>
<dbReference type="InterPro" id="IPR052282">
    <property type="entry name" value="Starch-active_LPMO"/>
</dbReference>
<organism evidence="9 10">
    <name type="scientific">Colletotrichum orchidophilum</name>
    <dbReference type="NCBI Taxonomy" id="1209926"/>
    <lineage>
        <taxon>Eukaryota</taxon>
        <taxon>Fungi</taxon>
        <taxon>Dikarya</taxon>
        <taxon>Ascomycota</taxon>
        <taxon>Pezizomycotina</taxon>
        <taxon>Sordariomycetes</taxon>
        <taxon>Hypocreomycetidae</taxon>
        <taxon>Glomerellales</taxon>
        <taxon>Glomerellaceae</taxon>
        <taxon>Colletotrichum</taxon>
    </lineage>
</organism>
<dbReference type="GeneID" id="34558844"/>
<evidence type="ECO:0000256" key="3">
    <source>
        <dbReference type="ARBA" id="ARBA00023008"/>
    </source>
</evidence>
<dbReference type="AlphaFoldDB" id="A0A1G4BCE7"/>
<dbReference type="Proteomes" id="UP000176998">
    <property type="component" value="Unassembled WGS sequence"/>
</dbReference>
<accession>A0A1G4BCE7</accession>
<evidence type="ECO:0000256" key="4">
    <source>
        <dbReference type="ARBA" id="ARBA00023157"/>
    </source>
</evidence>
<evidence type="ECO:0000313" key="9">
    <source>
        <dbReference type="EMBL" id="OHE99002.1"/>
    </source>
</evidence>
<dbReference type="InterPro" id="IPR004302">
    <property type="entry name" value="Cellulose/chitin-bd_N"/>
</dbReference>
<keyword evidence="4" id="KW-1015">Disulfide bond</keyword>
<evidence type="ECO:0000313" key="10">
    <source>
        <dbReference type="Proteomes" id="UP000176998"/>
    </source>
</evidence>
<keyword evidence="10" id="KW-1185">Reference proteome</keyword>
<evidence type="ECO:0000256" key="6">
    <source>
        <dbReference type="ARBA" id="ARBA00034311"/>
    </source>
</evidence>
<dbReference type="PANTHER" id="PTHR36575:SF2">
    <property type="entry name" value="CHITIN-BINDING TYPE-4 DOMAIN-CONTAINING PROTEIN-RELATED"/>
    <property type="match status" value="1"/>
</dbReference>
<keyword evidence="5" id="KW-0325">Glycoprotein</keyword>
<dbReference type="Pfam" id="PF03067">
    <property type="entry name" value="LPMO_10"/>
    <property type="match status" value="1"/>
</dbReference>
<name>A0A1G4BCE7_9PEZI</name>
<feature type="chain" id="PRO_5009602713" description="Chitin-binding type-4 domain-containing protein" evidence="7">
    <location>
        <begin position="19"/>
        <end position="185"/>
    </location>
</feature>
<comment type="similarity">
    <text evidence="6">Belongs to the polysaccharide monooxygenase AA13 family.</text>
</comment>
<proteinExistence type="inferred from homology"/>
<keyword evidence="7" id="KW-0732">Signal</keyword>
<dbReference type="EMBL" id="MJBS01000040">
    <property type="protein sequence ID" value="OHE99002.1"/>
    <property type="molecule type" value="Genomic_DNA"/>
</dbReference>
<dbReference type="RefSeq" id="XP_022476151.1">
    <property type="nucleotide sequence ID" value="XM_022617334.1"/>
</dbReference>
<gene>
    <name evidence="9" type="ORF">CORC01_05692</name>
</gene>
<dbReference type="OrthoDB" id="120613at2759"/>
<dbReference type="PANTHER" id="PTHR36575">
    <property type="entry name" value="BINDING PROTEIN, PUTATIVE (AFU_ORTHOLOGUE AFUA_1G14430)-RELATED"/>
    <property type="match status" value="1"/>
</dbReference>
<evidence type="ECO:0000259" key="8">
    <source>
        <dbReference type="Pfam" id="PF03067"/>
    </source>
</evidence>
<feature type="domain" description="Chitin-binding type-4" evidence="8">
    <location>
        <begin position="19"/>
        <end position="182"/>
    </location>
</feature>
<feature type="signal peptide" evidence="7">
    <location>
        <begin position="1"/>
        <end position="18"/>
    </location>
</feature>
<comment type="caution">
    <text evidence="9">The sequence shown here is derived from an EMBL/GenBank/DDBJ whole genome shotgun (WGS) entry which is preliminary data.</text>
</comment>
<comment type="cofactor">
    <cofactor evidence="1">
        <name>Cu(2+)</name>
        <dbReference type="ChEBI" id="CHEBI:29036"/>
    </cofactor>
</comment>
<dbReference type="GO" id="GO:0046872">
    <property type="term" value="F:metal ion binding"/>
    <property type="evidence" value="ECO:0007669"/>
    <property type="project" value="UniProtKB-KW"/>
</dbReference>
<evidence type="ECO:0000256" key="2">
    <source>
        <dbReference type="ARBA" id="ARBA00022723"/>
    </source>
</evidence>
<keyword evidence="3" id="KW-0186">Copper</keyword>
<sequence>MRGSIIAATALLAALVSAHGNIVSPPPRGVGAAMAAACGQANVKAVTADPTIPLEDFTSPPATCQLDLCRGAKFEDNKANVQTFKAGQVVNMKAEIPIPHEGPMNVSIVDTAKNKVIGQPLIVFDTYADEKLAQLPENNTAFPVTMPSNLAAGTCAKAGQCVLQWFWVGTAAKQTYESCVDFVMA</sequence>